<feature type="signal peptide" evidence="1">
    <location>
        <begin position="1"/>
        <end position="22"/>
    </location>
</feature>
<gene>
    <name evidence="2" type="ORF">K1Y79_11535</name>
</gene>
<evidence type="ECO:0000256" key="1">
    <source>
        <dbReference type="SAM" id="SignalP"/>
    </source>
</evidence>
<dbReference type="EMBL" id="JAICCF010000002">
    <property type="protein sequence ID" value="MBW8684963.1"/>
    <property type="molecule type" value="Genomic_DNA"/>
</dbReference>
<dbReference type="RefSeq" id="WP_220250165.1">
    <property type="nucleotide sequence ID" value="NZ_JAICCF010000002.1"/>
</dbReference>
<organism evidence="2 3">
    <name type="scientific">Chitinophaga rhizophila</name>
    <dbReference type="NCBI Taxonomy" id="2866212"/>
    <lineage>
        <taxon>Bacteria</taxon>
        <taxon>Pseudomonadati</taxon>
        <taxon>Bacteroidota</taxon>
        <taxon>Chitinophagia</taxon>
        <taxon>Chitinophagales</taxon>
        <taxon>Chitinophagaceae</taxon>
        <taxon>Chitinophaga</taxon>
    </lineage>
</organism>
<evidence type="ECO:0000313" key="3">
    <source>
        <dbReference type="Proteomes" id="UP000812961"/>
    </source>
</evidence>
<comment type="caution">
    <text evidence="2">The sequence shown here is derived from an EMBL/GenBank/DDBJ whole genome shotgun (WGS) entry which is preliminary data.</text>
</comment>
<accession>A0ABS7GBB3</accession>
<feature type="chain" id="PRO_5046818743" description="DUF3108 domain-containing protein" evidence="1">
    <location>
        <begin position="23"/>
        <end position="284"/>
    </location>
</feature>
<name>A0ABS7GBB3_9BACT</name>
<evidence type="ECO:0000313" key="2">
    <source>
        <dbReference type="EMBL" id="MBW8684963.1"/>
    </source>
</evidence>
<evidence type="ECO:0008006" key="4">
    <source>
        <dbReference type="Google" id="ProtNLM"/>
    </source>
</evidence>
<protein>
    <recommendedName>
        <fullName evidence="4">DUF3108 domain-containing protein</fullName>
    </recommendedName>
</protein>
<proteinExistence type="predicted"/>
<reference evidence="2 3" key="1">
    <citation type="submission" date="2021-08" db="EMBL/GenBank/DDBJ databases">
        <title>The genome sequence of Chitinophaga sp. B61.</title>
        <authorList>
            <person name="Zhang X."/>
        </authorList>
    </citation>
    <scope>NUCLEOTIDE SEQUENCE [LARGE SCALE GENOMIC DNA]</scope>
    <source>
        <strain evidence="2 3">B61</strain>
    </source>
</reference>
<keyword evidence="1" id="KW-0732">Signal</keyword>
<dbReference type="PROSITE" id="PS51257">
    <property type="entry name" value="PROKAR_LIPOPROTEIN"/>
    <property type="match status" value="1"/>
</dbReference>
<dbReference type="Proteomes" id="UP000812961">
    <property type="component" value="Unassembled WGS sequence"/>
</dbReference>
<keyword evidence="3" id="KW-1185">Reference proteome</keyword>
<sequence length="284" mass="32078">MRRIFLPILLAVTASCSTSRLAVPEQFSSQATRYPVKGAKVQHINQHLSFGNYTTSRIKRGWNLASGVKYSNSWISPQEVLLNMHGITSMTERNNEKSRFRYTLTNDQHSAEIFCTEIYDSHELKFKALHIPQWTGETSTQLNFNYAFSAAMIPSDTSKLGLWSLLMVSRYDIAADTARRIFDRPYVAEEGYATNGRDTIRIRSLNLNTFANKKGKVSKTLLGAKILSGYELSTADGVIGIIDTMDKALWIYNEQEEQLKFILSAMGTAILLKQVENPEDKTTI</sequence>